<keyword evidence="3" id="KW-1185">Reference proteome</keyword>
<organism evidence="2 3">
    <name type="scientific">Karstenula rhodostoma CBS 690.94</name>
    <dbReference type="NCBI Taxonomy" id="1392251"/>
    <lineage>
        <taxon>Eukaryota</taxon>
        <taxon>Fungi</taxon>
        <taxon>Dikarya</taxon>
        <taxon>Ascomycota</taxon>
        <taxon>Pezizomycotina</taxon>
        <taxon>Dothideomycetes</taxon>
        <taxon>Pleosporomycetidae</taxon>
        <taxon>Pleosporales</taxon>
        <taxon>Massarineae</taxon>
        <taxon>Didymosphaeriaceae</taxon>
        <taxon>Karstenula</taxon>
    </lineage>
</organism>
<proteinExistence type="predicted"/>
<feature type="region of interest" description="Disordered" evidence="1">
    <location>
        <begin position="46"/>
        <end position="71"/>
    </location>
</feature>
<sequence>MSRKELLVGVVASIICRHLVTSHTEAHILLHTSLCLTQSCRVGTVPQPSSPNYEFPDSSAHDSPSPTGSVAPYLPFKAVGSTTARAVTPQQRVGRQI</sequence>
<dbReference type="AlphaFoldDB" id="A0A9P4UI35"/>
<evidence type="ECO:0000256" key="1">
    <source>
        <dbReference type="SAM" id="MobiDB-lite"/>
    </source>
</evidence>
<reference evidence="2" key="1">
    <citation type="journal article" date="2020" name="Stud. Mycol.">
        <title>101 Dothideomycetes genomes: a test case for predicting lifestyles and emergence of pathogens.</title>
        <authorList>
            <person name="Haridas S."/>
            <person name="Albert R."/>
            <person name="Binder M."/>
            <person name="Bloem J."/>
            <person name="Labutti K."/>
            <person name="Salamov A."/>
            <person name="Andreopoulos B."/>
            <person name="Baker S."/>
            <person name="Barry K."/>
            <person name="Bills G."/>
            <person name="Bluhm B."/>
            <person name="Cannon C."/>
            <person name="Castanera R."/>
            <person name="Culley D."/>
            <person name="Daum C."/>
            <person name="Ezra D."/>
            <person name="Gonzalez J."/>
            <person name="Henrissat B."/>
            <person name="Kuo A."/>
            <person name="Liang C."/>
            <person name="Lipzen A."/>
            <person name="Lutzoni F."/>
            <person name="Magnuson J."/>
            <person name="Mondo S."/>
            <person name="Nolan M."/>
            <person name="Ohm R."/>
            <person name="Pangilinan J."/>
            <person name="Park H.-J."/>
            <person name="Ramirez L."/>
            <person name="Alfaro M."/>
            <person name="Sun H."/>
            <person name="Tritt A."/>
            <person name="Yoshinaga Y."/>
            <person name="Zwiers L.-H."/>
            <person name="Turgeon B."/>
            <person name="Goodwin S."/>
            <person name="Spatafora J."/>
            <person name="Crous P."/>
            <person name="Grigoriev I."/>
        </authorList>
    </citation>
    <scope>NUCLEOTIDE SEQUENCE</scope>
    <source>
        <strain evidence="2">CBS 690.94</strain>
    </source>
</reference>
<comment type="caution">
    <text evidence="2">The sequence shown here is derived from an EMBL/GenBank/DDBJ whole genome shotgun (WGS) entry which is preliminary data.</text>
</comment>
<evidence type="ECO:0000313" key="3">
    <source>
        <dbReference type="Proteomes" id="UP000799764"/>
    </source>
</evidence>
<name>A0A9P4UI35_9PLEO</name>
<accession>A0A9P4UI35</accession>
<dbReference type="Proteomes" id="UP000799764">
    <property type="component" value="Unassembled WGS sequence"/>
</dbReference>
<gene>
    <name evidence="2" type="ORF">P171DRAFT_428016</name>
</gene>
<dbReference type="EMBL" id="MU001494">
    <property type="protein sequence ID" value="KAF2449887.1"/>
    <property type="molecule type" value="Genomic_DNA"/>
</dbReference>
<protein>
    <submittedName>
        <fullName evidence="2">Uncharacterized protein</fullName>
    </submittedName>
</protein>
<evidence type="ECO:0000313" key="2">
    <source>
        <dbReference type="EMBL" id="KAF2449887.1"/>
    </source>
</evidence>